<proteinExistence type="predicted"/>
<sequence length="675" mass="74217">MNMKNILLTVCVAVLAMTGCTQEDIFSSDGNKELLEKSQFTLIGLTSARTRTSIGDKTGDIYPVLWSDGDALGLFSRTEGADIDNVEALLSDESVGQNSGVFTAEGVNPAKEGETKILVYYPYKASTKLADEGNKLTASLATEQEQIKPGDSHHIGKYGFAYATTTVSSTSKSAQFSLRHPMAYVKFCISSQELSTYKLKSVSLYDKDTRTPLSGTFTANLDTDELTFDSENKPYATVSLAVPELLATTQEVYLTTYPAELKDKQVYIVVTLEGDNQTTVTIPILKKGKSLQANAVNVIAIHDLKLSDNSCEWYEPVETRLLAGGWAYGESNCIMTTISPSGVNNTISVKARGNFMEVEEPKYAGTIFNCDLNNGHKMVGVNGSTTDISPISSEYSITVNSYKVSNGYNGGCGQVAIYGEDRSTVLWSFIVWMTPVPAEHVYGNTGYIVQDRNLGTYTIEDNWKTNGVYFQWGRPTPFGWGANGYYSMPTEATDVRFSIEHPRKLLYTATVDNTKSDWYLGAWTGARTDRKDDFWGNPNESNTFNNPSDGHKSIYDPCPKGYRVVSPGVLAEVEKSGEYVKQASIGVIRYCYDGTNYAYWPLAGARWGSNPSDRTTNNSTTAACYWSNSPATNYGNDKDQGGSAIYYKSADKTWTHSAGRSHAFSVRCMKDTENR</sequence>
<dbReference type="Proteomes" id="UP000491181">
    <property type="component" value="Unassembled WGS sequence"/>
</dbReference>
<evidence type="ECO:0008006" key="3">
    <source>
        <dbReference type="Google" id="ProtNLM"/>
    </source>
</evidence>
<dbReference type="Gene3D" id="2.60.40.2620">
    <property type="entry name" value="Fimbrillin-like"/>
    <property type="match status" value="1"/>
</dbReference>
<dbReference type="InterPro" id="IPR042278">
    <property type="entry name" value="Mfa-like_1_N"/>
</dbReference>
<reference evidence="1 2" key="1">
    <citation type="journal article" date="2020" name="Microbiome">
        <title>Single-cell genomics of uncultured bacteria reveals dietary fiber responders in the mouse gut microbiota.</title>
        <authorList>
            <person name="Chijiiwa R."/>
            <person name="Hosokawa M."/>
            <person name="Kogawa M."/>
            <person name="Nishikawa Y."/>
            <person name="Ide K."/>
            <person name="Sakanashi C."/>
            <person name="Takahashi K."/>
            <person name="Takeyama H."/>
        </authorList>
    </citation>
    <scope>NUCLEOTIDE SEQUENCE [LARGE SCALE GENOMIC DNA]</scope>
    <source>
        <strain evidence="1">IMSAGC_001</strain>
    </source>
</reference>
<dbReference type="PROSITE" id="PS51257">
    <property type="entry name" value="PROKAR_LIPOPROTEIN"/>
    <property type="match status" value="1"/>
</dbReference>
<dbReference type="EMBL" id="BLLS01000131">
    <property type="protein sequence ID" value="GFH87874.1"/>
    <property type="molecule type" value="Genomic_DNA"/>
</dbReference>
<dbReference type="CDD" id="cd13120">
    <property type="entry name" value="BF2867_like_N"/>
    <property type="match status" value="1"/>
</dbReference>
<dbReference type="AlphaFoldDB" id="A0A7J0A631"/>
<gene>
    <name evidence="1" type="ORF">IMSAGC001_03306</name>
</gene>
<accession>A0A7J0A631</accession>
<protein>
    <recommendedName>
        <fullName evidence="3">Fimbrillin family protein</fullName>
    </recommendedName>
</protein>
<organism evidence="1 2">
    <name type="scientific">Bacteroides acidifaciens</name>
    <dbReference type="NCBI Taxonomy" id="85831"/>
    <lineage>
        <taxon>Bacteria</taxon>
        <taxon>Pseudomonadati</taxon>
        <taxon>Bacteroidota</taxon>
        <taxon>Bacteroidia</taxon>
        <taxon>Bacteroidales</taxon>
        <taxon>Bacteroidaceae</taxon>
        <taxon>Bacteroides</taxon>
    </lineage>
</organism>
<comment type="caution">
    <text evidence="1">The sequence shown here is derived from an EMBL/GenBank/DDBJ whole genome shotgun (WGS) entry which is preliminary data.</text>
</comment>
<name>A0A7J0A631_9BACE</name>
<evidence type="ECO:0000313" key="2">
    <source>
        <dbReference type="Proteomes" id="UP000491181"/>
    </source>
</evidence>
<evidence type="ECO:0000313" key="1">
    <source>
        <dbReference type="EMBL" id="GFH87874.1"/>
    </source>
</evidence>